<evidence type="ECO:0000256" key="1">
    <source>
        <dbReference type="PROSITE-ProRule" id="PRU00339"/>
    </source>
</evidence>
<dbReference type="RefSeq" id="WP_137090084.1">
    <property type="nucleotide sequence ID" value="NZ_CP028923.1"/>
</dbReference>
<dbReference type="PANTHER" id="PTHR10098">
    <property type="entry name" value="RAPSYN-RELATED"/>
    <property type="match status" value="1"/>
</dbReference>
<dbReference type="InterPro" id="IPR011990">
    <property type="entry name" value="TPR-like_helical_dom_sf"/>
</dbReference>
<dbReference type="AlphaFoldDB" id="A0A4D7JRP4"/>
<dbReference type="PROSITE" id="PS50005">
    <property type="entry name" value="TPR"/>
    <property type="match status" value="1"/>
</dbReference>
<reference evidence="2 3" key="1">
    <citation type="submission" date="2018-04" db="EMBL/GenBank/DDBJ databases">
        <title>Complete genome uncultured novel isolate.</title>
        <authorList>
            <person name="Merlino G."/>
        </authorList>
    </citation>
    <scope>NUCLEOTIDE SEQUENCE [LARGE SCALE GENOMIC DNA]</scope>
    <source>
        <strain evidence="3">R1DC9</strain>
    </source>
</reference>
<gene>
    <name evidence="2" type="ORF">DCC35_06945</name>
</gene>
<dbReference type="Pfam" id="PF13424">
    <property type="entry name" value="TPR_12"/>
    <property type="match status" value="1"/>
</dbReference>
<dbReference type="SUPFAM" id="SSF48452">
    <property type="entry name" value="TPR-like"/>
    <property type="match status" value="1"/>
</dbReference>
<dbReference type="InterPro" id="IPR019734">
    <property type="entry name" value="TPR_rpt"/>
</dbReference>
<dbReference type="Proteomes" id="UP000298616">
    <property type="component" value="Chromosome"/>
</dbReference>
<keyword evidence="3" id="KW-1185">Reference proteome</keyword>
<organism evidence="2 3">
    <name type="scientific">Mangrovivirga cuniculi</name>
    <dbReference type="NCBI Taxonomy" id="2715131"/>
    <lineage>
        <taxon>Bacteria</taxon>
        <taxon>Pseudomonadati</taxon>
        <taxon>Bacteroidota</taxon>
        <taxon>Cytophagia</taxon>
        <taxon>Cytophagales</taxon>
        <taxon>Mangrovivirgaceae</taxon>
        <taxon>Mangrovivirga</taxon>
    </lineage>
</organism>
<dbReference type="OrthoDB" id="9806995at2"/>
<dbReference type="KEGG" id="fpf:DCC35_06945"/>
<name>A0A4D7JRP4_9BACT</name>
<feature type="repeat" description="TPR" evidence="1">
    <location>
        <begin position="123"/>
        <end position="156"/>
    </location>
</feature>
<evidence type="ECO:0000313" key="2">
    <source>
        <dbReference type="EMBL" id="QCK14496.1"/>
    </source>
</evidence>
<keyword evidence="1" id="KW-0802">TPR repeat</keyword>
<sequence>MKYITQTILIITFSLTFLCEGQTDAVDSINDLIEQADLDTTKVNHLIGLSVEFRNEGDLGKSKEIAEDALSLSRDIKYRSGEAQALKQIGMAEFYQGKYSAVLETWTEAHEVFGEINDLDGMSNMANNIGAIFYSAGNQAKALEYYLESLSIAEKQENPVRIATSLANIGGVYAQMKNYEKH</sequence>
<dbReference type="PANTHER" id="PTHR10098:SF108">
    <property type="entry name" value="TETRATRICOPEPTIDE REPEAT PROTEIN 28"/>
    <property type="match status" value="1"/>
</dbReference>
<dbReference type="Gene3D" id="1.25.40.10">
    <property type="entry name" value="Tetratricopeptide repeat domain"/>
    <property type="match status" value="1"/>
</dbReference>
<evidence type="ECO:0000313" key="3">
    <source>
        <dbReference type="Proteomes" id="UP000298616"/>
    </source>
</evidence>
<proteinExistence type="predicted"/>
<accession>A0A4D7JRP4</accession>
<dbReference type="EMBL" id="CP028923">
    <property type="protein sequence ID" value="QCK14496.1"/>
    <property type="molecule type" value="Genomic_DNA"/>
</dbReference>
<dbReference type="SMART" id="SM00028">
    <property type="entry name" value="TPR"/>
    <property type="match status" value="2"/>
</dbReference>
<protein>
    <submittedName>
        <fullName evidence="2">Uncharacterized protein</fullName>
    </submittedName>
</protein>